<evidence type="ECO:0000313" key="9">
    <source>
        <dbReference type="Proteomes" id="UP001465976"/>
    </source>
</evidence>
<reference evidence="8 9" key="1">
    <citation type="submission" date="2024-02" db="EMBL/GenBank/DDBJ databases">
        <title>A draft genome for the cacao thread blight pathogen Marasmius crinis-equi.</title>
        <authorList>
            <person name="Cohen S.P."/>
            <person name="Baruah I.K."/>
            <person name="Amoako-Attah I."/>
            <person name="Bukari Y."/>
            <person name="Meinhardt L.W."/>
            <person name="Bailey B.A."/>
        </authorList>
    </citation>
    <scope>NUCLEOTIDE SEQUENCE [LARGE SCALE GENOMIC DNA]</scope>
    <source>
        <strain evidence="8 9">GH-76</strain>
    </source>
</reference>
<dbReference type="InterPro" id="IPR051865">
    <property type="entry name" value="WD-repeat_CDT2_adapter"/>
</dbReference>
<dbReference type="PROSITE" id="PS00678">
    <property type="entry name" value="WD_REPEATS_1"/>
    <property type="match status" value="1"/>
</dbReference>
<proteinExistence type="inferred from homology"/>
<dbReference type="Gene3D" id="2.130.10.10">
    <property type="entry name" value="YVTN repeat-like/Quinoprotein amine dehydrogenase"/>
    <property type="match status" value="2"/>
</dbReference>
<name>A0ABR3G2M4_9AGAR</name>
<evidence type="ECO:0008006" key="10">
    <source>
        <dbReference type="Google" id="ProtNLM"/>
    </source>
</evidence>
<organism evidence="8 9">
    <name type="scientific">Marasmius crinis-equi</name>
    <dbReference type="NCBI Taxonomy" id="585013"/>
    <lineage>
        <taxon>Eukaryota</taxon>
        <taxon>Fungi</taxon>
        <taxon>Dikarya</taxon>
        <taxon>Basidiomycota</taxon>
        <taxon>Agaricomycotina</taxon>
        <taxon>Agaricomycetes</taxon>
        <taxon>Agaricomycetidae</taxon>
        <taxon>Agaricales</taxon>
        <taxon>Marasmiineae</taxon>
        <taxon>Marasmiaceae</taxon>
        <taxon>Marasmius</taxon>
    </lineage>
</organism>
<dbReference type="PANTHER" id="PTHR22852:SF0">
    <property type="entry name" value="DENTICLELESS PROTEIN HOMOLOG"/>
    <property type="match status" value="1"/>
</dbReference>
<feature type="region of interest" description="Disordered" evidence="7">
    <location>
        <begin position="1"/>
        <end position="83"/>
    </location>
</feature>
<evidence type="ECO:0000256" key="6">
    <source>
        <dbReference type="PROSITE-ProRule" id="PRU00221"/>
    </source>
</evidence>
<keyword evidence="2 6" id="KW-0853">WD repeat</keyword>
<dbReference type="PROSITE" id="PS50082">
    <property type="entry name" value="WD_REPEATS_2"/>
    <property type="match status" value="2"/>
</dbReference>
<keyword evidence="4" id="KW-0833">Ubl conjugation pathway</keyword>
<protein>
    <recommendedName>
        <fullName evidence="10">WD40 repeat-like protein</fullName>
    </recommendedName>
</protein>
<evidence type="ECO:0000256" key="2">
    <source>
        <dbReference type="ARBA" id="ARBA00022574"/>
    </source>
</evidence>
<dbReference type="PANTHER" id="PTHR22852">
    <property type="entry name" value="LETHAL 2 DENTICLELESS PROTEIN RETINOIC ACID-REGULATED NUCLEAR MATRIX-ASSOCIATED PROTEIN"/>
    <property type="match status" value="1"/>
</dbReference>
<keyword evidence="3" id="KW-0677">Repeat</keyword>
<dbReference type="EMBL" id="JBAHYK010000001">
    <property type="protein sequence ID" value="KAL0581957.1"/>
    <property type="molecule type" value="Genomic_DNA"/>
</dbReference>
<evidence type="ECO:0000313" key="8">
    <source>
        <dbReference type="EMBL" id="KAL0581957.1"/>
    </source>
</evidence>
<feature type="repeat" description="WD" evidence="6">
    <location>
        <begin position="192"/>
        <end position="233"/>
    </location>
</feature>
<feature type="compositionally biased region" description="Low complexity" evidence="7">
    <location>
        <begin position="1"/>
        <end position="13"/>
    </location>
</feature>
<evidence type="ECO:0000256" key="3">
    <source>
        <dbReference type="ARBA" id="ARBA00022737"/>
    </source>
</evidence>
<accession>A0ABR3G2M4</accession>
<evidence type="ECO:0000256" key="5">
    <source>
        <dbReference type="ARBA" id="ARBA00038344"/>
    </source>
</evidence>
<feature type="compositionally biased region" description="Basic and acidic residues" evidence="7">
    <location>
        <begin position="71"/>
        <end position="83"/>
    </location>
</feature>
<dbReference type="InterPro" id="IPR019775">
    <property type="entry name" value="WD40_repeat_CS"/>
</dbReference>
<dbReference type="Pfam" id="PF00400">
    <property type="entry name" value="WD40"/>
    <property type="match status" value="3"/>
</dbReference>
<dbReference type="Proteomes" id="UP001465976">
    <property type="component" value="Unassembled WGS sequence"/>
</dbReference>
<feature type="repeat" description="WD" evidence="6">
    <location>
        <begin position="234"/>
        <end position="269"/>
    </location>
</feature>
<comment type="similarity">
    <text evidence="5">Belongs to the WD repeat cdt2 family.</text>
</comment>
<comment type="caution">
    <text evidence="8">The sequence shown here is derived from an EMBL/GenBank/DDBJ whole genome shotgun (WGS) entry which is preliminary data.</text>
</comment>
<dbReference type="InterPro" id="IPR036322">
    <property type="entry name" value="WD40_repeat_dom_sf"/>
</dbReference>
<evidence type="ECO:0000256" key="4">
    <source>
        <dbReference type="ARBA" id="ARBA00022786"/>
    </source>
</evidence>
<keyword evidence="9" id="KW-1185">Reference proteome</keyword>
<sequence length="519" mass="56681">MLPSPSSSPAQPQRDILHNLTNEESRPQPEVSTKILNPWSYLPTPAKDSNVSTKRPAVQDGSPRKRVRVSPSEKRSDDEEGKHDIDIMASAIMRSRRNCWMNALRNPSPRCAGLWASTSILQSFVSSNKSDVFKWDALDDGFINPPYACSYSHSAKSGGTPHLALATEHGSVHILDTRKRQDWDVEPQRITLQPHRNGIFDVKWNCTGQLLATCSADHSVRIIDAASQNSIATLRGHTGAVKCAAWDPQNDKLLSTGGRDGDIHIWDLRVPHEQDSTVSPIATISGAHDGLDPKSRKRKTTAQTSVTNLVRPNDTTLVSSGSSDGILRCWDLRFTTSTKKSKAAKNKRTLSLLSSPIDPTTLHSSRRSRGILSLAAGTGPTSGLVFALGADSRIHTYNAASLEALPINYTHPNLKTNSSFYLGISVSPCGRSLASGSAGMQGSAFLFDVSNAARPYSEAEPGIELRAQVGEIGPVDWADGMLATCADESTVRIWRPDIEVYRTCIEDPVNKRWDWSWAL</sequence>
<comment type="pathway">
    <text evidence="1">Protein modification; protein ubiquitination.</text>
</comment>
<dbReference type="PROSITE" id="PS50294">
    <property type="entry name" value="WD_REPEATS_REGION"/>
    <property type="match status" value="1"/>
</dbReference>
<evidence type="ECO:0000256" key="1">
    <source>
        <dbReference type="ARBA" id="ARBA00004906"/>
    </source>
</evidence>
<evidence type="ECO:0000256" key="7">
    <source>
        <dbReference type="SAM" id="MobiDB-lite"/>
    </source>
</evidence>
<dbReference type="InterPro" id="IPR001680">
    <property type="entry name" value="WD40_rpt"/>
</dbReference>
<feature type="compositionally biased region" description="Basic and acidic residues" evidence="7">
    <location>
        <begin position="15"/>
        <end position="27"/>
    </location>
</feature>
<dbReference type="InterPro" id="IPR015943">
    <property type="entry name" value="WD40/YVTN_repeat-like_dom_sf"/>
</dbReference>
<dbReference type="SUPFAM" id="SSF50978">
    <property type="entry name" value="WD40 repeat-like"/>
    <property type="match status" value="1"/>
</dbReference>
<dbReference type="SMART" id="SM00320">
    <property type="entry name" value="WD40"/>
    <property type="match status" value="4"/>
</dbReference>
<gene>
    <name evidence="8" type="ORF">V5O48_000014</name>
</gene>